<evidence type="ECO:0000256" key="5">
    <source>
        <dbReference type="ARBA" id="ARBA00023163"/>
    </source>
</evidence>
<dbReference type="EMBL" id="FMZE01000008">
    <property type="protein sequence ID" value="SDD39496.1"/>
    <property type="molecule type" value="Genomic_DNA"/>
</dbReference>
<keyword evidence="8" id="KW-1185">Reference proteome</keyword>
<dbReference type="Pfam" id="PF00140">
    <property type="entry name" value="Sigma70_r1_2"/>
    <property type="match status" value="1"/>
</dbReference>
<dbReference type="Proteomes" id="UP000199494">
    <property type="component" value="Unassembled WGS sequence"/>
</dbReference>
<gene>
    <name evidence="7" type="ORF">SAMN05421630_10819</name>
</gene>
<dbReference type="Gene3D" id="1.10.601.10">
    <property type="entry name" value="RNA Polymerase Primary Sigma Factor"/>
    <property type="match status" value="2"/>
</dbReference>
<dbReference type="SUPFAM" id="SSF88946">
    <property type="entry name" value="Sigma2 domain of RNA polymerase sigma factors"/>
    <property type="match status" value="1"/>
</dbReference>
<proteinExistence type="inferred from homology"/>
<keyword evidence="3 6" id="KW-0731">Sigma factor</keyword>
<dbReference type="PROSITE" id="PS00716">
    <property type="entry name" value="SIGMA70_2"/>
    <property type="match status" value="1"/>
</dbReference>
<name>A0A222VUC0_9PSEU</name>
<dbReference type="InterPro" id="IPR036388">
    <property type="entry name" value="WH-like_DNA-bd_sf"/>
</dbReference>
<dbReference type="AlphaFoldDB" id="A0A222VUC0"/>
<comment type="function">
    <text evidence="6">Sigma factors are initiation factors that promote the attachment of RNA polymerase to specific initiation sites and are then released.</text>
</comment>
<comment type="similarity">
    <text evidence="1 6">Belongs to the sigma-70 factor family.</text>
</comment>
<dbReference type="GO" id="GO:0003677">
    <property type="term" value="F:DNA binding"/>
    <property type="evidence" value="ECO:0007669"/>
    <property type="project" value="UniProtKB-KW"/>
</dbReference>
<evidence type="ECO:0000256" key="2">
    <source>
        <dbReference type="ARBA" id="ARBA00023015"/>
    </source>
</evidence>
<dbReference type="SUPFAM" id="SSF88659">
    <property type="entry name" value="Sigma3 and sigma4 domains of RNA polymerase sigma factors"/>
    <property type="match status" value="2"/>
</dbReference>
<dbReference type="GO" id="GO:0016987">
    <property type="term" value="F:sigma factor activity"/>
    <property type="evidence" value="ECO:0007669"/>
    <property type="project" value="UniProtKB-KW"/>
</dbReference>
<dbReference type="InterPro" id="IPR013324">
    <property type="entry name" value="RNA_pol_sigma_r3/r4-like"/>
</dbReference>
<dbReference type="NCBIfam" id="TIGR02937">
    <property type="entry name" value="sigma70-ECF"/>
    <property type="match status" value="1"/>
</dbReference>
<dbReference type="InterPro" id="IPR050239">
    <property type="entry name" value="Sigma-70_RNA_pol_init_factors"/>
</dbReference>
<keyword evidence="5 6" id="KW-0804">Transcription</keyword>
<dbReference type="InterPro" id="IPR013325">
    <property type="entry name" value="RNA_pol_sigma_r2"/>
</dbReference>
<dbReference type="InterPro" id="IPR007624">
    <property type="entry name" value="RNA_pol_sigma70_r3"/>
</dbReference>
<dbReference type="RefSeq" id="WP_245865348.1">
    <property type="nucleotide sequence ID" value="NZ_CP016353.1"/>
</dbReference>
<reference evidence="7 8" key="1">
    <citation type="submission" date="2016-10" db="EMBL/GenBank/DDBJ databases">
        <authorList>
            <person name="de Groot N.N."/>
        </authorList>
    </citation>
    <scope>NUCLEOTIDE SEQUENCE [LARGE SCALE GENOMIC DNA]</scope>
    <source>
        <strain evidence="7 8">CGMCC 4.5506</strain>
    </source>
</reference>
<dbReference type="InterPro" id="IPR000943">
    <property type="entry name" value="RNA_pol_sigma70"/>
</dbReference>
<dbReference type="KEGG" id="pmad:BAY61_22515"/>
<dbReference type="InterPro" id="IPR007630">
    <property type="entry name" value="RNA_pol_sigma70_r4"/>
</dbReference>
<dbReference type="Pfam" id="PF04542">
    <property type="entry name" value="Sigma70_r2"/>
    <property type="match status" value="1"/>
</dbReference>
<evidence type="ECO:0000313" key="8">
    <source>
        <dbReference type="Proteomes" id="UP000199494"/>
    </source>
</evidence>
<dbReference type="PROSITE" id="PS00715">
    <property type="entry name" value="SIGMA70_1"/>
    <property type="match status" value="1"/>
</dbReference>
<dbReference type="InterPro" id="IPR007627">
    <property type="entry name" value="RNA_pol_sigma70_r2"/>
</dbReference>
<accession>A0A222VUC0</accession>
<protein>
    <recommendedName>
        <fullName evidence="6">RNA polymerase sigma factor</fullName>
    </recommendedName>
</protein>
<sequence length="331" mass="36603">METGSIGDTAADRRAARRRLSGDPLRHYFNGIGKTPLLTAEQEVMLAKRIEAGLYAEHLLANGQRAAAEADLAVIVRQGAEAKQRLIEANLRLVVSIAKRYPGRGLPLIDLIQEGNLGLIHAVEKFDHTPGFRFSTYATWWIRQAITRAIAQQARMIRIPAKVLEQVNKVAAALHELTVELGRHPRSDEIGSRVGLPATQVIELLEYAEEPLSLDGTTGEEGGTSLADVIDKVRRVHAADQFGDTGHREAVRDLLGSLKPQERTVMRLRFGLDDGRQRTLNEVGQECGLTRERIRQVEKRTLTRLRGLSTPPSMTGRQVRDSGDEILIPTG</sequence>
<keyword evidence="2 6" id="KW-0805">Transcription regulation</keyword>
<evidence type="ECO:0000256" key="4">
    <source>
        <dbReference type="ARBA" id="ARBA00023125"/>
    </source>
</evidence>
<evidence type="ECO:0000256" key="6">
    <source>
        <dbReference type="RuleBase" id="RU362124"/>
    </source>
</evidence>
<evidence type="ECO:0000256" key="1">
    <source>
        <dbReference type="ARBA" id="ARBA00007788"/>
    </source>
</evidence>
<dbReference type="Gene3D" id="1.10.10.10">
    <property type="entry name" value="Winged helix-like DNA-binding domain superfamily/Winged helix DNA-binding domain"/>
    <property type="match status" value="2"/>
</dbReference>
<organism evidence="7 8">
    <name type="scientific">Prauserella marina</name>
    <dbReference type="NCBI Taxonomy" id="530584"/>
    <lineage>
        <taxon>Bacteria</taxon>
        <taxon>Bacillati</taxon>
        <taxon>Actinomycetota</taxon>
        <taxon>Actinomycetes</taxon>
        <taxon>Pseudonocardiales</taxon>
        <taxon>Pseudonocardiaceae</taxon>
        <taxon>Prauserella</taxon>
    </lineage>
</organism>
<dbReference type="STRING" id="530584.SAMN05421630_10819"/>
<dbReference type="PANTHER" id="PTHR30603">
    <property type="entry name" value="RNA POLYMERASE SIGMA FACTOR RPO"/>
    <property type="match status" value="1"/>
</dbReference>
<dbReference type="FunFam" id="1.10.601.10:FF:000001">
    <property type="entry name" value="RNA polymerase sigma factor SigA"/>
    <property type="match status" value="1"/>
</dbReference>
<dbReference type="Pfam" id="PF04545">
    <property type="entry name" value="Sigma70_r4"/>
    <property type="match status" value="1"/>
</dbReference>
<evidence type="ECO:0000256" key="3">
    <source>
        <dbReference type="ARBA" id="ARBA00023082"/>
    </source>
</evidence>
<evidence type="ECO:0000313" key="7">
    <source>
        <dbReference type="EMBL" id="SDD39496.1"/>
    </source>
</evidence>
<dbReference type="InterPro" id="IPR014284">
    <property type="entry name" value="RNA_pol_sigma-70_dom"/>
</dbReference>
<dbReference type="PRINTS" id="PR00046">
    <property type="entry name" value="SIGMA70FCT"/>
</dbReference>
<dbReference type="PANTHER" id="PTHR30603:SF60">
    <property type="entry name" value="RNA POLYMERASE SIGMA FACTOR RPOD"/>
    <property type="match status" value="1"/>
</dbReference>
<dbReference type="GO" id="GO:0006352">
    <property type="term" value="P:DNA-templated transcription initiation"/>
    <property type="evidence" value="ECO:0007669"/>
    <property type="project" value="InterPro"/>
</dbReference>
<dbReference type="Pfam" id="PF04539">
    <property type="entry name" value="Sigma70_r3"/>
    <property type="match status" value="1"/>
</dbReference>
<dbReference type="InterPro" id="IPR009042">
    <property type="entry name" value="RNA_pol_sigma70_r1_2"/>
</dbReference>
<dbReference type="CDD" id="cd06171">
    <property type="entry name" value="Sigma70_r4"/>
    <property type="match status" value="1"/>
</dbReference>
<keyword evidence="4 6" id="KW-0238">DNA-binding</keyword>